<evidence type="ECO:0000313" key="4">
    <source>
        <dbReference type="EMBL" id="MDR7162328.1"/>
    </source>
</evidence>
<keyword evidence="2" id="KW-1133">Transmembrane helix</keyword>
<dbReference type="Proteomes" id="UP001262032">
    <property type="component" value="Unassembled WGS sequence"/>
</dbReference>
<accession>A0AAW8N3J0</accession>
<dbReference type="GeneID" id="97421052"/>
<feature type="region of interest" description="Disordered" evidence="1">
    <location>
        <begin position="187"/>
        <end position="206"/>
    </location>
</feature>
<proteinExistence type="predicted"/>
<dbReference type="Pfam" id="PF16976">
    <property type="entry name" value="RcpC"/>
    <property type="match status" value="1"/>
</dbReference>
<feature type="compositionally biased region" description="Low complexity" evidence="1">
    <location>
        <begin position="187"/>
        <end position="204"/>
    </location>
</feature>
<organism evidence="4 5">
    <name type="scientific">Pseudarthrobacter oxydans</name>
    <name type="common">Arthrobacter oxydans</name>
    <dbReference type="NCBI Taxonomy" id="1671"/>
    <lineage>
        <taxon>Bacteria</taxon>
        <taxon>Bacillati</taxon>
        <taxon>Actinomycetota</taxon>
        <taxon>Actinomycetes</taxon>
        <taxon>Micrococcales</taxon>
        <taxon>Micrococcaceae</taxon>
        <taxon>Pseudarthrobacter</taxon>
    </lineage>
</organism>
<evidence type="ECO:0000313" key="5">
    <source>
        <dbReference type="Proteomes" id="UP001262032"/>
    </source>
</evidence>
<dbReference type="CDD" id="cd11614">
    <property type="entry name" value="SAF_CpaB_FlgA_like"/>
    <property type="match status" value="1"/>
</dbReference>
<keyword evidence="2" id="KW-0812">Transmembrane</keyword>
<dbReference type="RefSeq" id="WP_310109226.1">
    <property type="nucleotide sequence ID" value="NZ_JAVDTN010000001.1"/>
</dbReference>
<evidence type="ECO:0000259" key="3">
    <source>
        <dbReference type="Pfam" id="PF16976"/>
    </source>
</evidence>
<reference evidence="4" key="1">
    <citation type="submission" date="2023-07" db="EMBL/GenBank/DDBJ databases">
        <title>Sorghum-associated microbial communities from plants grown in Nebraska, USA.</title>
        <authorList>
            <person name="Schachtman D."/>
        </authorList>
    </citation>
    <scope>NUCLEOTIDE SEQUENCE</scope>
    <source>
        <strain evidence="4">BE261</strain>
    </source>
</reference>
<sequence>MKTRLLGGIAAVLVAMIGTVMLVMYVQNADKRALADTETQSVYVVEKPVAAGTTTEKLAAFVTKREVPKLALASDTVSSLDDLGDKVTAVPLVAGEQLLFSRMVDADSLLGPSRIQVPEGMQEITLKLPIERVVGGVLKAGDTVGVFVSLDDATTNAATGDVVSKSSGTQLTFHKVLVTASQFSNGTAAKSDSADSASTGGSTTAKKEATGDGTYLITLARNSADAERIIFAAEFGNIYLSKEPGNAVEGTTGVVDKTRLFR</sequence>
<keyword evidence="2" id="KW-0472">Membrane</keyword>
<dbReference type="InterPro" id="IPR031571">
    <property type="entry name" value="RcpC_dom"/>
</dbReference>
<feature type="transmembrane region" description="Helical" evidence="2">
    <location>
        <begin position="6"/>
        <end position="26"/>
    </location>
</feature>
<evidence type="ECO:0000256" key="2">
    <source>
        <dbReference type="SAM" id="Phobius"/>
    </source>
</evidence>
<protein>
    <submittedName>
        <fullName evidence="4">Pilus assembly protein CpaB</fullName>
    </submittedName>
</protein>
<evidence type="ECO:0000256" key="1">
    <source>
        <dbReference type="SAM" id="MobiDB-lite"/>
    </source>
</evidence>
<name>A0AAW8N3J0_PSEOX</name>
<dbReference type="EMBL" id="JAVDWN010000001">
    <property type="protein sequence ID" value="MDR7162328.1"/>
    <property type="molecule type" value="Genomic_DNA"/>
</dbReference>
<dbReference type="AlphaFoldDB" id="A0AAW8N3J0"/>
<feature type="domain" description="Flp pilus assembly protein RcpC/CpaB" evidence="3">
    <location>
        <begin position="116"/>
        <end position="240"/>
    </location>
</feature>
<comment type="caution">
    <text evidence="4">The sequence shown here is derived from an EMBL/GenBank/DDBJ whole genome shotgun (WGS) entry which is preliminary data.</text>
</comment>
<gene>
    <name evidence="4" type="ORF">J2X12_000329</name>
</gene>